<comment type="caution">
    <text evidence="2">The sequence shown here is derived from an EMBL/GenBank/DDBJ whole genome shotgun (WGS) entry which is preliminary data.</text>
</comment>
<reference evidence="2 3" key="1">
    <citation type="journal article" date="2011" name="Genome Res.">
        <title>Comparative genomics of citric-acid-producing Aspergillus niger ATCC 1015 versus enzyme-producing CBS 513.88.</title>
        <authorList>
            <person name="Andersen M.R."/>
            <person name="Salazar M.P."/>
            <person name="Schaap P.J."/>
            <person name="van de Vondervoort P.J."/>
            <person name="Culley D."/>
            <person name="Thykaer J."/>
            <person name="Frisvad J.C."/>
            <person name="Nielsen K.F."/>
            <person name="Albang R."/>
            <person name="Albermann K."/>
            <person name="Berka R.M."/>
            <person name="Braus G.H."/>
            <person name="Braus-Stromeyer S.A."/>
            <person name="Corrochano L.M."/>
            <person name="Dai Z."/>
            <person name="van Dijck P.W."/>
            <person name="Hofmann G."/>
            <person name="Lasure L.L."/>
            <person name="Magnuson J.K."/>
            <person name="Menke H."/>
            <person name="Meijer M."/>
            <person name="Meijer S.L."/>
            <person name="Nielsen J.B."/>
            <person name="Nielsen M.L."/>
            <person name="van Ooyen A.J."/>
            <person name="Pel H.J."/>
            <person name="Poulsen L."/>
            <person name="Samson R.A."/>
            <person name="Stam H."/>
            <person name="Tsang A."/>
            <person name="van den Brink J.M."/>
            <person name="Atkins A."/>
            <person name="Aerts A."/>
            <person name="Shapiro H."/>
            <person name="Pangilinan J."/>
            <person name="Salamov A."/>
            <person name="Lou Y."/>
            <person name="Lindquist E."/>
            <person name="Lucas S."/>
            <person name="Grimwood J."/>
            <person name="Grigoriev I.V."/>
            <person name="Kubicek C.P."/>
            <person name="Martinez D."/>
            <person name="van Peij N.N."/>
            <person name="Roubos J.A."/>
            <person name="Nielsen J."/>
            <person name="Baker S.E."/>
        </authorList>
    </citation>
    <scope>NUCLEOTIDE SEQUENCE [LARGE SCALE GENOMIC DNA]</scope>
    <source>
        <strain evidence="3">ATCC 1015 / CBS 113.46 / FGSC A1144 / LSHB Ac4 / NCTC 3858a / NRRL 328 / USDA 3528.7</strain>
    </source>
</reference>
<organism evidence="2 3">
    <name type="scientific">Aspergillus niger (strain ATCC 1015 / CBS 113.46 / FGSC A1144 / LSHB Ac4 / NCTC 3858a / NRRL 328 / USDA 3528.7)</name>
    <dbReference type="NCBI Taxonomy" id="380704"/>
    <lineage>
        <taxon>Eukaryota</taxon>
        <taxon>Fungi</taxon>
        <taxon>Dikarya</taxon>
        <taxon>Ascomycota</taxon>
        <taxon>Pezizomycotina</taxon>
        <taxon>Eurotiomycetes</taxon>
        <taxon>Eurotiomycetidae</taxon>
        <taxon>Eurotiales</taxon>
        <taxon>Aspergillaceae</taxon>
        <taxon>Aspergillus</taxon>
        <taxon>Aspergillus subgen. Circumdati</taxon>
    </lineage>
</organism>
<accession>G3XTG9</accession>
<dbReference type="OrthoDB" id="4436899at2759"/>
<dbReference type="HOGENOM" id="CLU_799189_0_0_1"/>
<name>G3XTG9_ASPNA</name>
<dbReference type="EMBL" id="ACJE01000004">
    <property type="protein sequence ID" value="EHA26036.1"/>
    <property type="molecule type" value="Genomic_DNA"/>
</dbReference>
<evidence type="ECO:0000313" key="3">
    <source>
        <dbReference type="Proteomes" id="UP000009038"/>
    </source>
</evidence>
<evidence type="ECO:0000256" key="1">
    <source>
        <dbReference type="SAM" id="SignalP"/>
    </source>
</evidence>
<dbReference type="AlphaFoldDB" id="G3XTG9"/>
<keyword evidence="1" id="KW-0732">Signal</keyword>
<dbReference type="Proteomes" id="UP000009038">
    <property type="component" value="Unassembled WGS sequence"/>
</dbReference>
<sequence length="347" mass="38890">MIVALLLILFSLPPPTLSFAFRYSYPQLPRLLSTMTESLARKKLRSLYLGVIGEEHSTPFVSNSSGSEGDVLPLFLQEHDISISSWEVESSSEDLSSVPFVPQPRSFLQAHPTISRLPFPNYIPLADRDEARENGWLVTDEENCSQEAAFFFTQWATANRVFHRPYSSLMDFCGVHKMTPPSPFMSFATQIGWCPPTGRCWGIRLFLEPQSRNSAPLPHVAAVAYQPMNARDGSILGGELVAILSIMHSRVKEPKVESEEVMEGLSDMNEQELEDLSKKSPAFPDEQKFPVLLVSFVGPQHARLLCASLNTNLLVIHLSKLYSFEREQDAPLDLFMSWLFARPVAGA</sequence>
<dbReference type="STRING" id="380704.G3XTG9"/>
<dbReference type="VEuPathDB" id="FungiDB:ASPNIDRAFT2_36538"/>
<protein>
    <submittedName>
        <fullName evidence="2">Uncharacterized protein</fullName>
    </submittedName>
</protein>
<evidence type="ECO:0000313" key="2">
    <source>
        <dbReference type="EMBL" id="EHA26036.1"/>
    </source>
</evidence>
<gene>
    <name evidence="2" type="ORF">ASPNIDRAFT_36538</name>
</gene>
<feature type="chain" id="PRO_5003460084" evidence="1">
    <location>
        <begin position="19"/>
        <end position="347"/>
    </location>
</feature>
<feature type="signal peptide" evidence="1">
    <location>
        <begin position="1"/>
        <end position="18"/>
    </location>
</feature>
<proteinExistence type="predicted"/>